<accession>A0AAV0KCI1</accession>
<comment type="caution">
    <text evidence="5">The sequence shown here is derived from an EMBL/GenBank/DDBJ whole genome shotgun (WGS) entry which is preliminary data.</text>
</comment>
<keyword evidence="6" id="KW-1185">Reference proteome</keyword>
<dbReference type="SMART" id="SM00322">
    <property type="entry name" value="KH"/>
    <property type="match status" value="4"/>
</dbReference>
<feature type="domain" description="K Homology" evidence="4">
    <location>
        <begin position="269"/>
        <end position="345"/>
    </location>
</feature>
<dbReference type="PANTHER" id="PTHR10288">
    <property type="entry name" value="KH DOMAIN CONTAINING RNA BINDING PROTEIN"/>
    <property type="match status" value="1"/>
</dbReference>
<reference evidence="5" key="1">
    <citation type="submission" date="2022-08" db="EMBL/GenBank/DDBJ databases">
        <authorList>
            <person name="Gutierrez-Valencia J."/>
        </authorList>
    </citation>
    <scope>NUCLEOTIDE SEQUENCE</scope>
</reference>
<evidence type="ECO:0000259" key="4">
    <source>
        <dbReference type="SMART" id="SM00322"/>
    </source>
</evidence>
<dbReference type="InterPro" id="IPR004088">
    <property type="entry name" value="KH_dom_type_1"/>
</dbReference>
<feature type="domain" description="K Homology" evidence="4">
    <location>
        <begin position="26"/>
        <end position="98"/>
    </location>
</feature>
<dbReference type="PROSITE" id="PS50084">
    <property type="entry name" value="KH_TYPE_1"/>
    <property type="match status" value="4"/>
</dbReference>
<feature type="region of interest" description="Disordered" evidence="3">
    <location>
        <begin position="518"/>
        <end position="546"/>
    </location>
</feature>
<keyword evidence="1" id="KW-0677">Repeat</keyword>
<dbReference type="GO" id="GO:0003723">
    <property type="term" value="F:RNA binding"/>
    <property type="evidence" value="ECO:0007669"/>
    <property type="project" value="UniProtKB-UniRule"/>
</dbReference>
<dbReference type="SUPFAM" id="SSF54791">
    <property type="entry name" value="Eukaryotic type KH-domain (KH-domain type I)"/>
    <property type="match status" value="4"/>
</dbReference>
<feature type="compositionally biased region" description="Polar residues" evidence="3">
    <location>
        <begin position="453"/>
        <end position="496"/>
    </location>
</feature>
<dbReference type="CDD" id="cd22460">
    <property type="entry name" value="KH-I_PEPPER_rpt2_like"/>
    <property type="match status" value="1"/>
</dbReference>
<keyword evidence="2" id="KW-0694">RNA-binding</keyword>
<evidence type="ECO:0000313" key="5">
    <source>
        <dbReference type="EMBL" id="CAI0419783.1"/>
    </source>
</evidence>
<feature type="domain" description="K Homology" evidence="4">
    <location>
        <begin position="138"/>
        <end position="210"/>
    </location>
</feature>
<gene>
    <name evidence="5" type="ORF">LITE_LOCUS18125</name>
</gene>
<dbReference type="Pfam" id="PF00013">
    <property type="entry name" value="KH_1"/>
    <property type="match status" value="4"/>
</dbReference>
<evidence type="ECO:0000256" key="2">
    <source>
        <dbReference type="PROSITE-ProRule" id="PRU00117"/>
    </source>
</evidence>
<dbReference type="InterPro" id="IPR036612">
    <property type="entry name" value="KH_dom_type_1_sf"/>
</dbReference>
<dbReference type="Proteomes" id="UP001154282">
    <property type="component" value="Unassembled WGS sequence"/>
</dbReference>
<evidence type="ECO:0000256" key="1">
    <source>
        <dbReference type="ARBA" id="ARBA00022737"/>
    </source>
</evidence>
<dbReference type="Gene3D" id="3.30.1370.10">
    <property type="entry name" value="K Homology domain, type 1"/>
    <property type="match status" value="3"/>
</dbReference>
<feature type="domain" description="K Homology" evidence="4">
    <location>
        <begin position="604"/>
        <end position="673"/>
    </location>
</feature>
<dbReference type="InterPro" id="IPR004087">
    <property type="entry name" value="KH_dom"/>
</dbReference>
<protein>
    <recommendedName>
        <fullName evidence="4">K Homology domain-containing protein</fullName>
    </recommendedName>
</protein>
<evidence type="ECO:0000313" key="6">
    <source>
        <dbReference type="Proteomes" id="UP001154282"/>
    </source>
</evidence>
<feature type="region of interest" description="Disordered" evidence="3">
    <location>
        <begin position="450"/>
        <end position="496"/>
    </location>
</feature>
<name>A0AAV0KCI1_9ROSI</name>
<dbReference type="EMBL" id="CAMGYJ010000005">
    <property type="protein sequence ID" value="CAI0419783.1"/>
    <property type="molecule type" value="Genomic_DNA"/>
</dbReference>
<dbReference type="Gene3D" id="3.30.310.210">
    <property type="match status" value="1"/>
</dbReference>
<evidence type="ECO:0000256" key="3">
    <source>
        <dbReference type="SAM" id="MobiDB-lite"/>
    </source>
</evidence>
<organism evidence="5 6">
    <name type="scientific">Linum tenue</name>
    <dbReference type="NCBI Taxonomy" id="586396"/>
    <lineage>
        <taxon>Eukaryota</taxon>
        <taxon>Viridiplantae</taxon>
        <taxon>Streptophyta</taxon>
        <taxon>Embryophyta</taxon>
        <taxon>Tracheophyta</taxon>
        <taxon>Spermatophyta</taxon>
        <taxon>Magnoliopsida</taxon>
        <taxon>eudicotyledons</taxon>
        <taxon>Gunneridae</taxon>
        <taxon>Pentapetalae</taxon>
        <taxon>rosids</taxon>
        <taxon>fabids</taxon>
        <taxon>Malpighiales</taxon>
        <taxon>Linaceae</taxon>
        <taxon>Linum</taxon>
    </lineage>
</organism>
<dbReference type="AlphaFoldDB" id="A0AAV0KCI1"/>
<proteinExistence type="predicted"/>
<sequence>MQDPRHRRGRHGAKTHRPALAYLGPGQAAFKIVCHASAVSGVIGASGSVVSQIRRETSCIVSCEELAEGAEHRVFVVVGSATPERRLLLRAAEDEQGSGEELVSDAQEAVLRVVERMWEVCRLKWRGKAVGGGGGGSNEGFCGLLVDRQQVGIVVGKGGRTITRMKSISGAHINILPAPPCALPDEQLIQITGSVLAVKRAIVVVTACLQACSPTERDPSPIPVRPIERSSSKTSFDQHLEFFPHLGSNLPPLNSADTNYSTNGDGGRREVSFRLLVSNNAVGGIIGTGGSIVKSLQNQTGACIRFAAPKTWGGERVVTVSALETLECRSSPAQTATDLVFARSIESEFEKMHLSSALTDGTHVKARLILDMDHVYFLGGCNEMIDAEASKGATIGLQALEDSTTDFILEIRGEYKNVRNSLSRIIGKLRDSVFPRDMIEVATARSSKGGVSDVTSTFLKPGQGEQSGDIQENLSRGGSTTAIKTTNDPASLASPSKVSELERCMRFLLPRGVLKEVEREVPGGGSNENKPLQSHPEARNAANTSNKTFVTQGDIQLGFSDSRSTSLSGFQSARGNTVTITDSEDHSTTPTPTEHERKNMALVASETIEVRISAAAINAVYGKDGSNLDHIRKISGAKVGVLDYYPGKSMTIVISGTHVEVKVAHSLVQANILLAQ</sequence>